<organism evidence="3 4">
    <name type="scientific">Candidatus Chryseobacterium massiliense</name>
    <dbReference type="NCBI Taxonomy" id="204089"/>
    <lineage>
        <taxon>Bacteria</taxon>
        <taxon>Pseudomonadati</taxon>
        <taxon>Bacteroidota</taxon>
        <taxon>Flavobacteriia</taxon>
        <taxon>Flavobacteriales</taxon>
        <taxon>Weeksellaceae</taxon>
        <taxon>Chryseobacterium group</taxon>
        <taxon>Chryseobacterium</taxon>
    </lineage>
</organism>
<sequence length="159" mass="17925">MKNTKSLVELISIAATAFQEEKNKGVNVVYASEDGFVFIEENRARLHCKSIPDLKYYDITRTQALQTADSEGKYSIFYKTEVEQTDDQNQKSEEEKELEQLKTQYEELYGKAAHHNIGIEKLKTLISEKTGNKGSEDQGSEDQGSEDKSSEGGDNTQQS</sequence>
<evidence type="ECO:0000313" key="4">
    <source>
        <dbReference type="Proteomes" id="UP000256924"/>
    </source>
</evidence>
<protein>
    <submittedName>
        <fullName evidence="3">Uncharacterized protein</fullName>
    </submittedName>
</protein>
<reference evidence="3 4" key="1">
    <citation type="journal article" date="2004" name="Emerg. Infect. Dis.">
        <title>Amoebae-resisting bacteria isolated from human nasal swabs by amoebal coculture.</title>
        <authorList>
            <person name="Greub G."/>
            <person name="La Scola B."/>
            <person name="Raoult D."/>
        </authorList>
    </citation>
    <scope>NUCLEOTIDE SEQUENCE [LARGE SCALE GENOMIC DNA]</scope>
    <source>
        <strain evidence="3 4">CCUG 51329</strain>
    </source>
</reference>
<accession>A0A3D9B2M1</accession>
<dbReference type="AlphaFoldDB" id="A0A3D9B2M1"/>
<dbReference type="EMBL" id="QNVU01000024">
    <property type="protein sequence ID" value="REC47871.1"/>
    <property type="molecule type" value="Genomic_DNA"/>
</dbReference>
<name>A0A3D9B2M1_9FLAO</name>
<evidence type="ECO:0000256" key="1">
    <source>
        <dbReference type="SAM" id="Coils"/>
    </source>
</evidence>
<evidence type="ECO:0000313" key="3">
    <source>
        <dbReference type="EMBL" id="REC47871.1"/>
    </source>
</evidence>
<comment type="caution">
    <text evidence="3">The sequence shown here is derived from an EMBL/GenBank/DDBJ whole genome shotgun (WGS) entry which is preliminary data.</text>
</comment>
<proteinExistence type="predicted"/>
<dbReference type="RefSeq" id="WP_116098936.1">
    <property type="nucleotide sequence ID" value="NZ_QNVU01000024.1"/>
</dbReference>
<dbReference type="Proteomes" id="UP000256924">
    <property type="component" value="Unassembled WGS sequence"/>
</dbReference>
<keyword evidence="1" id="KW-0175">Coiled coil</keyword>
<gene>
    <name evidence="3" type="ORF">DRF68_12580</name>
</gene>
<feature type="coiled-coil region" evidence="1">
    <location>
        <begin position="82"/>
        <end position="111"/>
    </location>
</feature>
<evidence type="ECO:0000256" key="2">
    <source>
        <dbReference type="SAM" id="MobiDB-lite"/>
    </source>
</evidence>
<keyword evidence="4" id="KW-1185">Reference proteome</keyword>
<feature type="region of interest" description="Disordered" evidence="2">
    <location>
        <begin position="128"/>
        <end position="159"/>
    </location>
</feature>